<evidence type="ECO:0000256" key="6">
    <source>
        <dbReference type="ARBA" id="ARBA00023136"/>
    </source>
</evidence>
<feature type="transmembrane region" description="Helical" evidence="7">
    <location>
        <begin position="160"/>
        <end position="178"/>
    </location>
</feature>
<dbReference type="InterPro" id="IPR020846">
    <property type="entry name" value="MFS_dom"/>
</dbReference>
<evidence type="ECO:0000313" key="10">
    <source>
        <dbReference type="Proteomes" id="UP000679284"/>
    </source>
</evidence>
<evidence type="ECO:0000256" key="1">
    <source>
        <dbReference type="ARBA" id="ARBA00004651"/>
    </source>
</evidence>
<evidence type="ECO:0000256" key="4">
    <source>
        <dbReference type="ARBA" id="ARBA00022692"/>
    </source>
</evidence>
<evidence type="ECO:0000256" key="2">
    <source>
        <dbReference type="ARBA" id="ARBA00022448"/>
    </source>
</evidence>
<dbReference type="SUPFAM" id="SSF103473">
    <property type="entry name" value="MFS general substrate transporter"/>
    <property type="match status" value="1"/>
</dbReference>
<protein>
    <submittedName>
        <fullName evidence="9">MFS transporter</fullName>
    </submittedName>
</protein>
<dbReference type="InterPro" id="IPR050171">
    <property type="entry name" value="MFS_Transporters"/>
</dbReference>
<feature type="transmembrane region" description="Helical" evidence="7">
    <location>
        <begin position="40"/>
        <end position="63"/>
    </location>
</feature>
<evidence type="ECO:0000256" key="3">
    <source>
        <dbReference type="ARBA" id="ARBA00022475"/>
    </source>
</evidence>
<organism evidence="9 10">
    <name type="scientific">Falsirhodobacter algicola</name>
    <dbReference type="NCBI Taxonomy" id="2692330"/>
    <lineage>
        <taxon>Bacteria</taxon>
        <taxon>Pseudomonadati</taxon>
        <taxon>Pseudomonadota</taxon>
        <taxon>Alphaproteobacteria</taxon>
        <taxon>Rhodobacterales</taxon>
        <taxon>Paracoccaceae</taxon>
        <taxon>Falsirhodobacter</taxon>
    </lineage>
</organism>
<feature type="transmembrane region" description="Helical" evidence="7">
    <location>
        <begin position="211"/>
        <end position="231"/>
    </location>
</feature>
<feature type="domain" description="Major facilitator superfamily (MFS) profile" evidence="8">
    <location>
        <begin position="9"/>
        <end position="386"/>
    </location>
</feature>
<reference evidence="9" key="1">
    <citation type="submission" date="2020-01" db="EMBL/GenBank/DDBJ databases">
        <authorList>
            <person name="Yang Y."/>
            <person name="Kwon Y.M."/>
        </authorList>
    </citation>
    <scope>NUCLEOTIDE SEQUENCE</scope>
    <source>
        <strain evidence="9">PG104</strain>
    </source>
</reference>
<feature type="transmembrane region" description="Helical" evidence="7">
    <location>
        <begin position="99"/>
        <end position="122"/>
    </location>
</feature>
<feature type="transmembrane region" description="Helical" evidence="7">
    <location>
        <begin position="271"/>
        <end position="290"/>
    </location>
</feature>
<evidence type="ECO:0000256" key="5">
    <source>
        <dbReference type="ARBA" id="ARBA00022989"/>
    </source>
</evidence>
<dbReference type="KEGG" id="fap:GR316_05640"/>
<keyword evidence="10" id="KW-1185">Reference proteome</keyword>
<keyword evidence="2" id="KW-0813">Transport</keyword>
<dbReference type="GO" id="GO:0022857">
    <property type="term" value="F:transmembrane transporter activity"/>
    <property type="evidence" value="ECO:0007669"/>
    <property type="project" value="InterPro"/>
</dbReference>
<dbReference type="PANTHER" id="PTHR23517">
    <property type="entry name" value="RESISTANCE PROTEIN MDTM, PUTATIVE-RELATED-RELATED"/>
    <property type="match status" value="1"/>
</dbReference>
<keyword evidence="6 7" id="KW-0472">Membrane</keyword>
<dbReference type="GO" id="GO:0005886">
    <property type="term" value="C:plasma membrane"/>
    <property type="evidence" value="ECO:0007669"/>
    <property type="project" value="UniProtKB-SubCell"/>
</dbReference>
<dbReference type="Gene3D" id="1.20.1250.20">
    <property type="entry name" value="MFS general substrate transporter like domains"/>
    <property type="match status" value="1"/>
</dbReference>
<dbReference type="RefSeq" id="WP_211785034.1">
    <property type="nucleotide sequence ID" value="NZ_CP047289.1"/>
</dbReference>
<dbReference type="Pfam" id="PF07690">
    <property type="entry name" value="MFS_1"/>
    <property type="match status" value="1"/>
</dbReference>
<feature type="transmembrane region" description="Helical" evidence="7">
    <location>
        <begin position="243"/>
        <end position="262"/>
    </location>
</feature>
<keyword evidence="4 7" id="KW-0812">Transmembrane</keyword>
<dbReference type="EMBL" id="CP047289">
    <property type="protein sequence ID" value="QUS35784.1"/>
    <property type="molecule type" value="Genomic_DNA"/>
</dbReference>
<keyword evidence="3" id="KW-1003">Cell membrane</keyword>
<dbReference type="PROSITE" id="PS50850">
    <property type="entry name" value="MFS"/>
    <property type="match status" value="1"/>
</dbReference>
<evidence type="ECO:0000259" key="8">
    <source>
        <dbReference type="PROSITE" id="PS50850"/>
    </source>
</evidence>
<feature type="transmembrane region" description="Helical" evidence="7">
    <location>
        <begin position="364"/>
        <end position="382"/>
    </location>
</feature>
<dbReference type="InterPro" id="IPR011701">
    <property type="entry name" value="MFS"/>
</dbReference>
<feature type="transmembrane region" description="Helical" evidence="7">
    <location>
        <begin position="12"/>
        <end position="34"/>
    </location>
</feature>
<sequence>MRHASLRAMTVYGTLTAVVFALGASVPTPLYPLYQRVYGLVPFQVTALFAIYVVALLIALLTAGRLSNHLGRKPVIAGALLLNLAALAIFLAADSYQGLLLARVVQGLAMGIAVPTCGAAIVDADPERGPVLNSVVPFLGMSFGALSTGLLVSLAPHPMALPYVAIGIFSVLSLLALVRMPETCPRHPGALASLRPSLGVPRAARAQFIRYLPPVLTGWAIGGLYMSLMPTLLNRALHTESQMVTGVIVCVLMGSAAVAVMVGRTRPASRMMLAGAVAQMLGIPLTLAGMELGQGPLMFLGTMIVGTGQGLVFSSILRLLLPLAEGQERASMLATFFALSYTAFAAPAVLAGMAVPYLGLMQTAFVYGMVILVALALALLGLRRVPEPKRC</sequence>
<dbReference type="PANTHER" id="PTHR23517:SF13">
    <property type="entry name" value="MAJOR FACILITATOR SUPERFAMILY MFS_1"/>
    <property type="match status" value="1"/>
</dbReference>
<feature type="transmembrane region" description="Helical" evidence="7">
    <location>
        <begin position="296"/>
        <end position="321"/>
    </location>
</feature>
<evidence type="ECO:0000256" key="7">
    <source>
        <dbReference type="SAM" id="Phobius"/>
    </source>
</evidence>
<gene>
    <name evidence="9" type="ORF">GR316_05640</name>
</gene>
<proteinExistence type="predicted"/>
<feature type="transmembrane region" description="Helical" evidence="7">
    <location>
        <begin position="75"/>
        <end position="93"/>
    </location>
</feature>
<keyword evidence="5 7" id="KW-1133">Transmembrane helix</keyword>
<dbReference type="InterPro" id="IPR036259">
    <property type="entry name" value="MFS_trans_sf"/>
</dbReference>
<dbReference type="Proteomes" id="UP000679284">
    <property type="component" value="Chromosome"/>
</dbReference>
<feature type="transmembrane region" description="Helical" evidence="7">
    <location>
        <begin position="134"/>
        <end position="154"/>
    </location>
</feature>
<feature type="transmembrane region" description="Helical" evidence="7">
    <location>
        <begin position="333"/>
        <end position="358"/>
    </location>
</feature>
<dbReference type="AlphaFoldDB" id="A0A8J8MSQ5"/>
<evidence type="ECO:0000313" key="9">
    <source>
        <dbReference type="EMBL" id="QUS35784.1"/>
    </source>
</evidence>
<accession>A0A8J8MSQ5</accession>
<comment type="subcellular location">
    <subcellularLocation>
        <location evidence="1">Cell membrane</location>
        <topology evidence="1">Multi-pass membrane protein</topology>
    </subcellularLocation>
</comment>
<name>A0A8J8MSQ5_9RHOB</name>